<feature type="transmembrane region" description="Helical" evidence="1">
    <location>
        <begin position="40"/>
        <end position="57"/>
    </location>
</feature>
<feature type="transmembrane region" description="Helical" evidence="1">
    <location>
        <begin position="102"/>
        <end position="123"/>
    </location>
</feature>
<keyword evidence="1" id="KW-1133">Transmembrane helix</keyword>
<feature type="transmembrane region" description="Helical" evidence="1">
    <location>
        <begin position="78"/>
        <end position="96"/>
    </location>
</feature>
<keyword evidence="1" id="KW-0472">Membrane</keyword>
<keyword evidence="1" id="KW-0812">Transmembrane</keyword>
<keyword evidence="3" id="KW-1185">Reference proteome</keyword>
<feature type="transmembrane region" description="Helical" evidence="1">
    <location>
        <begin position="135"/>
        <end position="156"/>
    </location>
</feature>
<organism evidence="2 3">
    <name type="scientific">Breznakibacter xylanolyticus</name>
    <dbReference type="NCBI Taxonomy" id="990"/>
    <lineage>
        <taxon>Bacteria</taxon>
        <taxon>Pseudomonadati</taxon>
        <taxon>Bacteroidota</taxon>
        <taxon>Bacteroidia</taxon>
        <taxon>Marinilabiliales</taxon>
        <taxon>Marinilabiliaceae</taxon>
        <taxon>Breznakibacter</taxon>
    </lineage>
</organism>
<dbReference type="Proteomes" id="UP000249239">
    <property type="component" value="Unassembled WGS sequence"/>
</dbReference>
<proteinExistence type="predicted"/>
<dbReference type="AlphaFoldDB" id="A0A2W7PAS6"/>
<name>A0A2W7PAS6_9BACT</name>
<comment type="caution">
    <text evidence="2">The sequence shown here is derived from an EMBL/GenBank/DDBJ whole genome shotgun (WGS) entry which is preliminary data.</text>
</comment>
<gene>
    <name evidence="2" type="ORF">LX69_00411</name>
</gene>
<accession>A0A2W7PAS6</accession>
<reference evidence="2 3" key="1">
    <citation type="submission" date="2018-06" db="EMBL/GenBank/DDBJ databases">
        <title>Genomic Encyclopedia of Archaeal and Bacterial Type Strains, Phase II (KMG-II): from individual species to whole genera.</title>
        <authorList>
            <person name="Goeker M."/>
        </authorList>
    </citation>
    <scope>NUCLEOTIDE SEQUENCE [LARGE SCALE GENOMIC DNA]</scope>
    <source>
        <strain evidence="2 3">DSM 6779</strain>
    </source>
</reference>
<protein>
    <submittedName>
        <fullName evidence="2">Uncharacterized protein</fullName>
    </submittedName>
</protein>
<evidence type="ECO:0000256" key="1">
    <source>
        <dbReference type="SAM" id="Phobius"/>
    </source>
</evidence>
<feature type="transmembrane region" description="Helical" evidence="1">
    <location>
        <begin position="12"/>
        <end position="34"/>
    </location>
</feature>
<dbReference type="RefSeq" id="WP_111444137.1">
    <property type="nucleotide sequence ID" value="NZ_QKZK01000002.1"/>
</dbReference>
<dbReference type="EMBL" id="QKZK01000002">
    <property type="protein sequence ID" value="PZX20412.1"/>
    <property type="molecule type" value="Genomic_DNA"/>
</dbReference>
<evidence type="ECO:0000313" key="2">
    <source>
        <dbReference type="EMBL" id="PZX20412.1"/>
    </source>
</evidence>
<evidence type="ECO:0000313" key="3">
    <source>
        <dbReference type="Proteomes" id="UP000249239"/>
    </source>
</evidence>
<sequence>MKNEQMKKIGNWLNPIFERIEMVVLVFFLLGMALKTFFDINVLLMVSLSVLGLLYFVKAFADPEGENITAFDRFMHRVVFYLMSVSVFGILFNLNHFPGASIMSLVGGVGLIIALIVVFIIKARHGDASVYDTRFVRRMIYVAALALVLVVSTLFLRAKERASNAPVQVEAE</sequence>